<evidence type="ECO:0000259" key="10">
    <source>
        <dbReference type="Pfam" id="PF02463"/>
    </source>
</evidence>
<dbReference type="GO" id="GO:0009432">
    <property type="term" value="P:SOS response"/>
    <property type="evidence" value="ECO:0007669"/>
    <property type="project" value="TreeGrafter"/>
</dbReference>
<protein>
    <recommendedName>
        <fullName evidence="3 9">DNA repair protein RecN</fullName>
    </recommendedName>
    <alternativeName>
        <fullName evidence="8 9">Recombination protein N</fullName>
    </alternativeName>
</protein>
<evidence type="ECO:0000256" key="4">
    <source>
        <dbReference type="ARBA" id="ARBA00022741"/>
    </source>
</evidence>
<dbReference type="NCBIfam" id="TIGR00634">
    <property type="entry name" value="recN"/>
    <property type="match status" value="1"/>
</dbReference>
<dbReference type="GO" id="GO:0043590">
    <property type="term" value="C:bacterial nucleoid"/>
    <property type="evidence" value="ECO:0007669"/>
    <property type="project" value="TreeGrafter"/>
</dbReference>
<keyword evidence="7 9" id="KW-0234">DNA repair</keyword>
<accession>A0A3G6J5W7</accession>
<gene>
    <name evidence="11" type="primary">recN</name>
    <name evidence="11" type="ORF">CCHOA_05420</name>
</gene>
<dbReference type="AlphaFoldDB" id="A0A3G6J5W7"/>
<dbReference type="Pfam" id="PF02463">
    <property type="entry name" value="SMC_N"/>
    <property type="match status" value="1"/>
</dbReference>
<evidence type="ECO:0000256" key="3">
    <source>
        <dbReference type="ARBA" id="ARBA00021315"/>
    </source>
</evidence>
<evidence type="ECO:0000256" key="6">
    <source>
        <dbReference type="ARBA" id="ARBA00022840"/>
    </source>
</evidence>
<dbReference type="GO" id="GO:0006310">
    <property type="term" value="P:DNA recombination"/>
    <property type="evidence" value="ECO:0007669"/>
    <property type="project" value="InterPro"/>
</dbReference>
<keyword evidence="4" id="KW-0547">Nucleotide-binding</keyword>
<sequence>MAGTETRILGFCVCLRWLWHATGEELATVYGMLVELSITNVGVIPHTTVEFAPGFTCLTGETGAGKTMIITGLKMICGQRSEPAKIRAGANQAVVEGVFSLADVEPQARQQAEFAASEAGAQADENNEYVVVRTMARQGRSKAHLSGRTVPAATLAQFTSPHISLHGQMDQIAMLDPQQQRAVVDSSNPTVAQCWKDYRAAYRRWRELDRQLTTVSSTTREAAQEVDRLQFAIHEIESLNPQPGEDEELRRQIQRLQDVDMLRQAASTAVAAIDGDPESFDDHQAANALLAQAEHALAASEDPVLQAAATRLAALLNELGDIAGELTQFHAQLDADPATLEQLLSRSQALKQLTRKYAPDIDGVLQWKAKAEKKLAAIDVSPAALQALREQTTQAAKVRDTAAKALTQARQAAAATLSKAVTQELAGLAMAGARLEVVLLPQQGGPYGAEEIEFRLAGAPGEPARPIGQAASGGELSRVMLALELHVAGSGGKTLIFDEVDAGVGGQAAVEIGKRLAQLARHNQVIVVTHLAQVAAFADRHITIAKSISEDQRAVSAVTPLEDKARVDELARMLAGLGDTDTGRAHAAELLAVAHRSRGSKT</sequence>
<evidence type="ECO:0000256" key="7">
    <source>
        <dbReference type="ARBA" id="ARBA00023204"/>
    </source>
</evidence>
<dbReference type="EMBL" id="CP033896">
    <property type="protein sequence ID" value="AZA13485.1"/>
    <property type="molecule type" value="Genomic_DNA"/>
</dbReference>
<keyword evidence="5 9" id="KW-0227">DNA damage</keyword>
<dbReference type="PIRSF" id="PIRSF003128">
    <property type="entry name" value="RecN"/>
    <property type="match status" value="1"/>
</dbReference>
<proteinExistence type="inferred from homology"/>
<comment type="similarity">
    <text evidence="2 9">Belongs to the RecN family.</text>
</comment>
<evidence type="ECO:0000256" key="8">
    <source>
        <dbReference type="ARBA" id="ARBA00033408"/>
    </source>
</evidence>
<reference evidence="11 12" key="1">
    <citation type="submission" date="2018-11" db="EMBL/GenBank/DDBJ databases">
        <authorList>
            <person name="Kleinhagauer T."/>
            <person name="Glaeser S.P."/>
            <person name="Spergser J."/>
            <person name="Ruckert C."/>
            <person name="Kaempfer P."/>
            <person name="Busse H.-J."/>
        </authorList>
    </citation>
    <scope>NUCLEOTIDE SEQUENCE [LARGE SCALE GENOMIC DNA]</scope>
    <source>
        <strain evidence="11 12">200CH</strain>
    </source>
</reference>
<dbReference type="Gene3D" id="3.40.50.300">
    <property type="entry name" value="P-loop containing nucleotide triphosphate hydrolases"/>
    <property type="match status" value="2"/>
</dbReference>
<feature type="domain" description="RecF/RecN/SMC N-terminal" evidence="10">
    <location>
        <begin position="36"/>
        <end position="546"/>
    </location>
</feature>
<dbReference type="KEGG" id="ccho:CCHOA_05420"/>
<name>A0A3G6J5W7_9CORY</name>
<evidence type="ECO:0000313" key="11">
    <source>
        <dbReference type="EMBL" id="AZA13485.1"/>
    </source>
</evidence>
<dbReference type="CDD" id="cd03241">
    <property type="entry name" value="ABC_RecN"/>
    <property type="match status" value="1"/>
</dbReference>
<evidence type="ECO:0000313" key="12">
    <source>
        <dbReference type="Proteomes" id="UP000269019"/>
    </source>
</evidence>
<organism evidence="11 12">
    <name type="scientific">Corynebacterium choanae</name>
    <dbReference type="NCBI Taxonomy" id="1862358"/>
    <lineage>
        <taxon>Bacteria</taxon>
        <taxon>Bacillati</taxon>
        <taxon>Actinomycetota</taxon>
        <taxon>Actinomycetes</taxon>
        <taxon>Mycobacteriales</taxon>
        <taxon>Corynebacteriaceae</taxon>
        <taxon>Corynebacterium</taxon>
    </lineage>
</organism>
<dbReference type="InterPro" id="IPR003395">
    <property type="entry name" value="RecF/RecN/SMC_N"/>
</dbReference>
<dbReference type="GO" id="GO:0006281">
    <property type="term" value="P:DNA repair"/>
    <property type="evidence" value="ECO:0007669"/>
    <property type="project" value="UniProtKB-KW"/>
</dbReference>
<dbReference type="GO" id="GO:0005524">
    <property type="term" value="F:ATP binding"/>
    <property type="evidence" value="ECO:0007669"/>
    <property type="project" value="UniProtKB-KW"/>
</dbReference>
<evidence type="ECO:0000256" key="9">
    <source>
        <dbReference type="PIRNR" id="PIRNR003128"/>
    </source>
</evidence>
<comment type="function">
    <text evidence="1 9">May be involved in recombinational repair of damaged DNA.</text>
</comment>
<keyword evidence="12" id="KW-1185">Reference proteome</keyword>
<keyword evidence="6" id="KW-0067">ATP-binding</keyword>
<dbReference type="SUPFAM" id="SSF52540">
    <property type="entry name" value="P-loop containing nucleoside triphosphate hydrolases"/>
    <property type="match status" value="2"/>
</dbReference>
<evidence type="ECO:0000256" key="1">
    <source>
        <dbReference type="ARBA" id="ARBA00003618"/>
    </source>
</evidence>
<dbReference type="Proteomes" id="UP000269019">
    <property type="component" value="Chromosome"/>
</dbReference>
<dbReference type="InterPro" id="IPR004604">
    <property type="entry name" value="DNA_recomb/repair_RecN"/>
</dbReference>
<dbReference type="PANTHER" id="PTHR11059">
    <property type="entry name" value="DNA REPAIR PROTEIN RECN"/>
    <property type="match status" value="1"/>
</dbReference>
<dbReference type="PANTHER" id="PTHR11059:SF0">
    <property type="entry name" value="DNA REPAIR PROTEIN RECN"/>
    <property type="match status" value="1"/>
</dbReference>
<evidence type="ECO:0000256" key="5">
    <source>
        <dbReference type="ARBA" id="ARBA00022763"/>
    </source>
</evidence>
<evidence type="ECO:0000256" key="2">
    <source>
        <dbReference type="ARBA" id="ARBA00009441"/>
    </source>
</evidence>
<dbReference type="InterPro" id="IPR027417">
    <property type="entry name" value="P-loop_NTPase"/>
</dbReference>